<feature type="domain" description="Retroviral polymerase SH3-like" evidence="2">
    <location>
        <begin position="437"/>
        <end position="471"/>
    </location>
</feature>
<protein>
    <recommendedName>
        <fullName evidence="4">Reverse transcriptase Ty1/copia-type domain-containing protein</fullName>
    </recommendedName>
</protein>
<evidence type="ECO:0000259" key="1">
    <source>
        <dbReference type="Pfam" id="PF22936"/>
    </source>
</evidence>
<gene>
    <name evidence="3" type="ORF">Sradi_1741200</name>
</gene>
<reference evidence="3" key="1">
    <citation type="submission" date="2020-06" db="EMBL/GenBank/DDBJ databases">
        <authorList>
            <person name="Li T."/>
            <person name="Hu X."/>
            <person name="Zhang T."/>
            <person name="Song X."/>
            <person name="Zhang H."/>
            <person name="Dai N."/>
            <person name="Sheng W."/>
            <person name="Hou X."/>
            <person name="Wei L."/>
        </authorList>
    </citation>
    <scope>NUCLEOTIDE SEQUENCE</scope>
    <source>
        <strain evidence="3">G02</strain>
        <tissue evidence="3">Leaf</tissue>
    </source>
</reference>
<organism evidence="3">
    <name type="scientific">Sesamum radiatum</name>
    <name type="common">Black benniseed</name>
    <dbReference type="NCBI Taxonomy" id="300843"/>
    <lineage>
        <taxon>Eukaryota</taxon>
        <taxon>Viridiplantae</taxon>
        <taxon>Streptophyta</taxon>
        <taxon>Embryophyta</taxon>
        <taxon>Tracheophyta</taxon>
        <taxon>Spermatophyta</taxon>
        <taxon>Magnoliopsida</taxon>
        <taxon>eudicotyledons</taxon>
        <taxon>Gunneridae</taxon>
        <taxon>Pentapetalae</taxon>
        <taxon>asterids</taxon>
        <taxon>lamiids</taxon>
        <taxon>Lamiales</taxon>
        <taxon>Pedaliaceae</taxon>
        <taxon>Sesamum</taxon>
    </lineage>
</organism>
<sequence length="543" mass="61374">MAEAAETSRETTQGTVDMTEGKRLQFLETLQLHGSDHPGVILGNISVVEYLSKLWMIWDELDVLMPTPQCTCECTCGAFKAAADQAVFTRLIQFLMGLSETFDHLHDQLLVMDPVPSVNKAYSMILRVEKQREVNMEGTESVDIAAMQVRTGGHTRDTCFKLHGTPDWYKHLLEKKKKKGGNIRGYNVQTEEHQNSLHRTPKQEVLLQELIRLMKGEGQQTQMQEDPLQVNFAHLDGFAGNISAFTSLDNGFLDTWIVDTGATNHMCAHKSLLQSILTPSNPTCVHLPDGITQSVTHTGTIHLHPTLTLKDVLYVPEFKYNLLSVSTLCLHTSIEVKFHSSHCLFEDQRTKTIIAVGKLYQHLYVLDKTSFASATLASFIAIEHPPFSFTLKLLGESILAATYLINRLPTNLLHWKSPFEVFYNKATSYSNLRVFGCLCFASNTSPTKQKFYARAHRCVFLGYSSTHKAYKESRGYVDASKSAEWVAAMSDELATLDKNETWELVSLPPGKRAIDCRWVFKLKLNPDGSIQWYQRIQWVFKSN</sequence>
<dbReference type="Pfam" id="PF22936">
    <property type="entry name" value="Pol_BBD"/>
    <property type="match status" value="1"/>
</dbReference>
<dbReference type="InterPro" id="IPR057670">
    <property type="entry name" value="SH3_retrovirus"/>
</dbReference>
<name>A0AAW2TU66_SESRA</name>
<accession>A0AAW2TU66</accession>
<dbReference type="PANTHER" id="PTHR34222">
    <property type="entry name" value="GAG_PRE-INTEGRS DOMAIN-CONTAINING PROTEIN"/>
    <property type="match status" value="1"/>
</dbReference>
<reference evidence="3" key="2">
    <citation type="journal article" date="2024" name="Plant">
        <title>Genomic evolution and insights into agronomic trait innovations of Sesamum species.</title>
        <authorList>
            <person name="Miao H."/>
            <person name="Wang L."/>
            <person name="Qu L."/>
            <person name="Liu H."/>
            <person name="Sun Y."/>
            <person name="Le M."/>
            <person name="Wang Q."/>
            <person name="Wei S."/>
            <person name="Zheng Y."/>
            <person name="Lin W."/>
            <person name="Duan Y."/>
            <person name="Cao H."/>
            <person name="Xiong S."/>
            <person name="Wang X."/>
            <person name="Wei L."/>
            <person name="Li C."/>
            <person name="Ma Q."/>
            <person name="Ju M."/>
            <person name="Zhao R."/>
            <person name="Li G."/>
            <person name="Mu C."/>
            <person name="Tian Q."/>
            <person name="Mei H."/>
            <person name="Zhang T."/>
            <person name="Gao T."/>
            <person name="Zhang H."/>
        </authorList>
    </citation>
    <scope>NUCLEOTIDE SEQUENCE</scope>
    <source>
        <strain evidence="3">G02</strain>
    </source>
</reference>
<dbReference type="InterPro" id="IPR054722">
    <property type="entry name" value="PolX-like_BBD"/>
</dbReference>
<evidence type="ECO:0000313" key="3">
    <source>
        <dbReference type="EMBL" id="KAL0408068.1"/>
    </source>
</evidence>
<proteinExistence type="predicted"/>
<feature type="domain" description="Retrovirus-related Pol polyprotein from transposon TNT 1-94-like beta-barrel" evidence="1">
    <location>
        <begin position="256"/>
        <end position="328"/>
    </location>
</feature>
<dbReference type="AlphaFoldDB" id="A0AAW2TU66"/>
<dbReference type="Pfam" id="PF25597">
    <property type="entry name" value="SH3_retrovirus"/>
    <property type="match status" value="1"/>
</dbReference>
<dbReference type="EMBL" id="JACGWJ010000007">
    <property type="protein sequence ID" value="KAL0408068.1"/>
    <property type="molecule type" value="Genomic_DNA"/>
</dbReference>
<comment type="caution">
    <text evidence="3">The sequence shown here is derived from an EMBL/GenBank/DDBJ whole genome shotgun (WGS) entry which is preliminary data.</text>
</comment>
<evidence type="ECO:0008006" key="4">
    <source>
        <dbReference type="Google" id="ProtNLM"/>
    </source>
</evidence>
<evidence type="ECO:0000259" key="2">
    <source>
        <dbReference type="Pfam" id="PF25597"/>
    </source>
</evidence>
<dbReference type="PANTHER" id="PTHR34222:SF99">
    <property type="entry name" value="PROTEIN, PUTATIVE-RELATED"/>
    <property type="match status" value="1"/>
</dbReference>